<evidence type="ECO:0000313" key="9">
    <source>
        <dbReference type="EMBL" id="USP79760.1"/>
    </source>
</evidence>
<sequence length="335" mass="37116">MASNFVNMDPRLEKETRVPLGLGITIGFTVLSCSTVALRLYTKKVILRHVRSDDYVILLAQILGLGLATVNIICFTVGGIGRHVQFVTDKLPMFLKLVYSAMAIYNATQIATKISLLLQYRHIFPDRKMRVICNWGVGFLLVWGVAQQPFLINGVMNMVTDFAILIIPVKPIVNLQINTLRKVYLLVVMCLGLIVCAISAIRLGLLVNTGKEDTDGTWDMAVTAYLSIMETNLGIICACVPTLRPLVKKIAPVLVGSSNRDITGYGKSTRLDEESSRRHKSTADGSIYIQKDVNFHSTTELRTPSNNVKDPYAIEDRSSDEISLQQLQPSGSRKV</sequence>
<keyword evidence="10" id="KW-1185">Reference proteome</keyword>
<dbReference type="VEuPathDB" id="FungiDB:yc1106_07034"/>
<protein>
    <recommendedName>
        <fullName evidence="8">Rhodopsin domain-containing protein</fullName>
    </recommendedName>
</protein>
<reference evidence="9" key="1">
    <citation type="submission" date="2021-12" db="EMBL/GenBank/DDBJ databases">
        <title>Curvularia clavata genome.</title>
        <authorList>
            <person name="Cao Y."/>
        </authorList>
    </citation>
    <scope>NUCLEOTIDE SEQUENCE</scope>
    <source>
        <strain evidence="9">Yc1106</strain>
    </source>
</reference>
<feature type="domain" description="Rhodopsin" evidence="8">
    <location>
        <begin position="150"/>
        <end position="249"/>
    </location>
</feature>
<comment type="subcellular location">
    <subcellularLocation>
        <location evidence="1">Membrane</location>
        <topology evidence="1">Multi-pass membrane protein</topology>
    </subcellularLocation>
</comment>
<keyword evidence="4 7" id="KW-0472">Membrane</keyword>
<name>A0A9Q8ZDJ8_CURCL</name>
<feature type="domain" description="Rhodopsin" evidence="8">
    <location>
        <begin position="38"/>
        <end position="146"/>
    </location>
</feature>
<evidence type="ECO:0000256" key="1">
    <source>
        <dbReference type="ARBA" id="ARBA00004141"/>
    </source>
</evidence>
<dbReference type="InterPro" id="IPR049326">
    <property type="entry name" value="Rhodopsin_dom_fungi"/>
</dbReference>
<keyword evidence="2 7" id="KW-0812">Transmembrane</keyword>
<dbReference type="InterPro" id="IPR052337">
    <property type="entry name" value="SAT4-like"/>
</dbReference>
<dbReference type="AlphaFoldDB" id="A0A9Q8ZDJ8"/>
<feature type="transmembrane region" description="Helical" evidence="7">
    <location>
        <begin position="129"/>
        <end position="146"/>
    </location>
</feature>
<feature type="compositionally biased region" description="Polar residues" evidence="6">
    <location>
        <begin position="321"/>
        <end position="335"/>
    </location>
</feature>
<evidence type="ECO:0000259" key="8">
    <source>
        <dbReference type="Pfam" id="PF20684"/>
    </source>
</evidence>
<dbReference type="OrthoDB" id="444631at2759"/>
<keyword evidence="3 7" id="KW-1133">Transmembrane helix</keyword>
<gene>
    <name evidence="9" type="ORF">yc1106_07034</name>
</gene>
<dbReference type="PANTHER" id="PTHR33048:SF47">
    <property type="entry name" value="INTEGRAL MEMBRANE PROTEIN-RELATED"/>
    <property type="match status" value="1"/>
</dbReference>
<proteinExistence type="inferred from homology"/>
<dbReference type="EMBL" id="CP089278">
    <property type="protein sequence ID" value="USP79760.1"/>
    <property type="molecule type" value="Genomic_DNA"/>
</dbReference>
<feature type="transmembrane region" description="Helical" evidence="7">
    <location>
        <begin position="152"/>
        <end position="171"/>
    </location>
</feature>
<feature type="transmembrane region" description="Helical" evidence="7">
    <location>
        <begin position="98"/>
        <end position="117"/>
    </location>
</feature>
<evidence type="ECO:0000256" key="3">
    <source>
        <dbReference type="ARBA" id="ARBA00022989"/>
    </source>
</evidence>
<evidence type="ECO:0000256" key="7">
    <source>
        <dbReference type="SAM" id="Phobius"/>
    </source>
</evidence>
<evidence type="ECO:0000256" key="5">
    <source>
        <dbReference type="ARBA" id="ARBA00038359"/>
    </source>
</evidence>
<comment type="similarity">
    <text evidence="5">Belongs to the SAT4 family.</text>
</comment>
<evidence type="ECO:0000256" key="6">
    <source>
        <dbReference type="SAM" id="MobiDB-lite"/>
    </source>
</evidence>
<feature type="transmembrane region" description="Helical" evidence="7">
    <location>
        <begin position="54"/>
        <end position="78"/>
    </location>
</feature>
<dbReference type="PANTHER" id="PTHR33048">
    <property type="entry name" value="PTH11-LIKE INTEGRAL MEMBRANE PROTEIN (AFU_ORTHOLOGUE AFUA_5G11245)"/>
    <property type="match status" value="1"/>
</dbReference>
<feature type="transmembrane region" description="Helical" evidence="7">
    <location>
        <begin position="183"/>
        <end position="204"/>
    </location>
</feature>
<dbReference type="Proteomes" id="UP001056012">
    <property type="component" value="Chromosome 5"/>
</dbReference>
<evidence type="ECO:0000256" key="2">
    <source>
        <dbReference type="ARBA" id="ARBA00022692"/>
    </source>
</evidence>
<dbReference type="GO" id="GO:0016020">
    <property type="term" value="C:membrane"/>
    <property type="evidence" value="ECO:0007669"/>
    <property type="project" value="UniProtKB-SubCell"/>
</dbReference>
<feature type="transmembrane region" description="Helical" evidence="7">
    <location>
        <begin position="224"/>
        <end position="243"/>
    </location>
</feature>
<feature type="transmembrane region" description="Helical" evidence="7">
    <location>
        <begin position="20"/>
        <end position="42"/>
    </location>
</feature>
<feature type="compositionally biased region" description="Polar residues" evidence="6">
    <location>
        <begin position="298"/>
        <end position="308"/>
    </location>
</feature>
<feature type="region of interest" description="Disordered" evidence="6">
    <location>
        <begin position="298"/>
        <end position="335"/>
    </location>
</feature>
<dbReference type="Pfam" id="PF20684">
    <property type="entry name" value="Fung_rhodopsin"/>
    <property type="match status" value="2"/>
</dbReference>
<evidence type="ECO:0000313" key="10">
    <source>
        <dbReference type="Proteomes" id="UP001056012"/>
    </source>
</evidence>
<accession>A0A9Q8ZDJ8</accession>
<organism evidence="9 10">
    <name type="scientific">Curvularia clavata</name>
    <dbReference type="NCBI Taxonomy" id="95742"/>
    <lineage>
        <taxon>Eukaryota</taxon>
        <taxon>Fungi</taxon>
        <taxon>Dikarya</taxon>
        <taxon>Ascomycota</taxon>
        <taxon>Pezizomycotina</taxon>
        <taxon>Dothideomycetes</taxon>
        <taxon>Pleosporomycetidae</taxon>
        <taxon>Pleosporales</taxon>
        <taxon>Pleosporineae</taxon>
        <taxon>Pleosporaceae</taxon>
        <taxon>Curvularia</taxon>
    </lineage>
</organism>
<evidence type="ECO:0000256" key="4">
    <source>
        <dbReference type="ARBA" id="ARBA00023136"/>
    </source>
</evidence>